<evidence type="ECO:0000256" key="1">
    <source>
        <dbReference type="ARBA" id="ARBA00008396"/>
    </source>
</evidence>
<feature type="domain" description="RNA-binding S4" evidence="6">
    <location>
        <begin position="3"/>
        <end position="65"/>
    </location>
</feature>
<sequence length="125" mass="13690">MGVRVDAWTWSVRLFPSRTKAAAACRGGHVKVNGEAVQPSKNVVPGDRVQVTGALGRMRILEVVETVSKRVGAPVAATCYIDHSPPPPSNEILASQPRRDRGAGRPTKRERRETDRLLGRDRGRN</sequence>
<evidence type="ECO:0000256" key="5">
    <source>
        <dbReference type="SAM" id="MobiDB-lite"/>
    </source>
</evidence>
<dbReference type="SMART" id="SM00363">
    <property type="entry name" value="S4"/>
    <property type="match status" value="1"/>
</dbReference>
<reference evidence="7 8" key="1">
    <citation type="submission" date="2024-09" db="EMBL/GenBank/DDBJ databases">
        <authorList>
            <person name="Sun Q."/>
            <person name="Mori K."/>
        </authorList>
    </citation>
    <scope>NUCLEOTIDE SEQUENCE [LARGE SCALE GENOMIC DNA]</scope>
    <source>
        <strain evidence="7 8">CCM 7659</strain>
    </source>
</reference>
<dbReference type="Gene3D" id="3.10.290.10">
    <property type="entry name" value="RNA-binding S4 domain"/>
    <property type="match status" value="1"/>
</dbReference>
<protein>
    <submittedName>
        <fullName evidence="7">RNA-binding S4 domain-containing protein</fullName>
    </submittedName>
</protein>
<dbReference type="InterPro" id="IPR002942">
    <property type="entry name" value="S4_RNA-bd"/>
</dbReference>
<evidence type="ECO:0000259" key="6">
    <source>
        <dbReference type="SMART" id="SM00363"/>
    </source>
</evidence>
<dbReference type="RefSeq" id="WP_182632914.1">
    <property type="nucleotide sequence ID" value="NZ_JAALDM010000211.1"/>
</dbReference>
<name>A0ABV5JVC3_9ACTN</name>
<keyword evidence="2 4" id="KW-0694">RNA-binding</keyword>
<feature type="region of interest" description="Disordered" evidence="5">
    <location>
        <begin position="78"/>
        <end position="125"/>
    </location>
</feature>
<dbReference type="InterPro" id="IPR036986">
    <property type="entry name" value="S4_RNA-bd_sf"/>
</dbReference>
<dbReference type="Proteomes" id="UP001589700">
    <property type="component" value="Unassembled WGS sequence"/>
</dbReference>
<evidence type="ECO:0000313" key="8">
    <source>
        <dbReference type="Proteomes" id="UP001589700"/>
    </source>
</evidence>
<evidence type="ECO:0000256" key="4">
    <source>
        <dbReference type="PROSITE-ProRule" id="PRU00182"/>
    </source>
</evidence>
<keyword evidence="3" id="KW-0238">DNA-binding</keyword>
<dbReference type="PROSITE" id="PS50889">
    <property type="entry name" value="S4"/>
    <property type="match status" value="1"/>
</dbReference>
<evidence type="ECO:0000256" key="2">
    <source>
        <dbReference type="ARBA" id="ARBA00022884"/>
    </source>
</evidence>
<comment type="similarity">
    <text evidence="1">Belongs to the HSP15 family.</text>
</comment>
<dbReference type="Pfam" id="PF01479">
    <property type="entry name" value="S4"/>
    <property type="match status" value="1"/>
</dbReference>
<accession>A0ABV5JVC3</accession>
<evidence type="ECO:0000256" key="3">
    <source>
        <dbReference type="ARBA" id="ARBA00023125"/>
    </source>
</evidence>
<proteinExistence type="inferred from homology"/>
<evidence type="ECO:0000313" key="7">
    <source>
        <dbReference type="EMBL" id="MFB9261581.1"/>
    </source>
</evidence>
<comment type="caution">
    <text evidence="7">The sequence shown here is derived from an EMBL/GenBank/DDBJ whole genome shotgun (WGS) entry which is preliminary data.</text>
</comment>
<keyword evidence="8" id="KW-1185">Reference proteome</keyword>
<dbReference type="SUPFAM" id="SSF55174">
    <property type="entry name" value="Alpha-L RNA-binding motif"/>
    <property type="match status" value="1"/>
</dbReference>
<organism evidence="7 8">
    <name type="scientific">Dietzia aerolata</name>
    <dbReference type="NCBI Taxonomy" id="595984"/>
    <lineage>
        <taxon>Bacteria</taxon>
        <taxon>Bacillati</taxon>
        <taxon>Actinomycetota</taxon>
        <taxon>Actinomycetes</taxon>
        <taxon>Mycobacteriales</taxon>
        <taxon>Dietziaceae</taxon>
        <taxon>Dietzia</taxon>
    </lineage>
</organism>
<gene>
    <name evidence="7" type="ORF">ACFFVD_17535</name>
</gene>
<feature type="compositionally biased region" description="Basic and acidic residues" evidence="5">
    <location>
        <begin position="110"/>
        <end position="125"/>
    </location>
</feature>
<dbReference type="CDD" id="cd00165">
    <property type="entry name" value="S4"/>
    <property type="match status" value="1"/>
</dbReference>
<dbReference type="EMBL" id="JBHMDY010000033">
    <property type="protein sequence ID" value="MFB9261581.1"/>
    <property type="molecule type" value="Genomic_DNA"/>
</dbReference>
<dbReference type="InterPro" id="IPR025708">
    <property type="entry name" value="HSP15"/>
</dbReference>
<dbReference type="PIRSF" id="PIRSF016821">
    <property type="entry name" value="HSP15"/>
    <property type="match status" value="1"/>
</dbReference>